<dbReference type="STRING" id="1262914.BN533_00801"/>
<proteinExistence type="predicted"/>
<organism evidence="2">
    <name type="scientific">Phascolarctobacterium faecium</name>
    <dbReference type="NCBI Taxonomy" id="33025"/>
    <lineage>
        <taxon>Bacteria</taxon>
        <taxon>Bacillati</taxon>
        <taxon>Bacillota</taxon>
        <taxon>Negativicutes</taxon>
        <taxon>Acidaminococcales</taxon>
        <taxon>Acidaminococcaceae</taxon>
        <taxon>Phascolarctobacterium</taxon>
    </lineage>
</organism>
<gene>
    <name evidence="2" type="ORF">BN533_00801</name>
</gene>
<dbReference type="AlphaFoldDB" id="R6IJZ0"/>
<feature type="region of interest" description="Disordered" evidence="1">
    <location>
        <begin position="359"/>
        <end position="388"/>
    </location>
</feature>
<evidence type="ECO:0000313" key="2">
    <source>
        <dbReference type="EMBL" id="CDB45676.1"/>
    </source>
</evidence>
<dbReference type="HOGENOM" id="CLU_043122_1_1_9"/>
<comment type="caution">
    <text evidence="2">The sequence shown here is derived from an EMBL/GenBank/DDBJ whole genome shotgun (WGS) entry which is preliminary data.</text>
</comment>
<reference evidence="2" key="1">
    <citation type="submission" date="2012-11" db="EMBL/GenBank/DDBJ databases">
        <title>Dependencies among metagenomic species, viruses, plasmids and units of genetic variation.</title>
        <authorList>
            <person name="Nielsen H.B."/>
            <person name="Almeida M."/>
            <person name="Juncker A.S."/>
            <person name="Rasmussen S."/>
            <person name="Li J."/>
            <person name="Sunagawa S."/>
            <person name="Plichta D."/>
            <person name="Gautier L."/>
            <person name="Le Chatelier E."/>
            <person name="Peletier E."/>
            <person name="Bonde I."/>
            <person name="Nielsen T."/>
            <person name="Manichanh C."/>
            <person name="Arumugam M."/>
            <person name="Batto J."/>
            <person name="Santos M.B.Q.D."/>
            <person name="Blom N."/>
            <person name="Borruel N."/>
            <person name="Burgdorf K.S."/>
            <person name="Boumezbeur F."/>
            <person name="Casellas F."/>
            <person name="Dore J."/>
            <person name="Guarner F."/>
            <person name="Hansen T."/>
            <person name="Hildebrand F."/>
            <person name="Kaas R.S."/>
            <person name="Kennedy S."/>
            <person name="Kristiansen K."/>
            <person name="Kultima J.R."/>
            <person name="Leonard P."/>
            <person name="Levenez F."/>
            <person name="Lund O."/>
            <person name="Moumen B."/>
            <person name="Le Paslier D."/>
            <person name="Pons N."/>
            <person name="Pedersen O."/>
            <person name="Prifti E."/>
            <person name="Qin J."/>
            <person name="Raes J."/>
            <person name="Tap J."/>
            <person name="Tims S."/>
            <person name="Ussery D.W."/>
            <person name="Yamada T."/>
            <person name="MetaHit consortium"/>
            <person name="Renault P."/>
            <person name="Sicheritz-Ponten T."/>
            <person name="Bork P."/>
            <person name="Wang J."/>
            <person name="Brunak S."/>
            <person name="Ehrlich S.D."/>
        </authorList>
    </citation>
    <scope>NUCLEOTIDE SEQUENCE [LARGE SCALE GENOMIC DNA]</scope>
</reference>
<evidence type="ECO:0000256" key="1">
    <source>
        <dbReference type="SAM" id="MobiDB-lite"/>
    </source>
</evidence>
<dbReference type="InterPro" id="IPR021229">
    <property type="entry name" value="DUF2800"/>
</dbReference>
<dbReference type="EMBL" id="CBDS010000052">
    <property type="protein sequence ID" value="CDB45676.1"/>
    <property type="molecule type" value="Genomic_DNA"/>
</dbReference>
<accession>R6IJZ0</accession>
<dbReference type="eggNOG" id="COG2887">
    <property type="taxonomic scope" value="Bacteria"/>
</dbReference>
<dbReference type="InterPro" id="IPR011604">
    <property type="entry name" value="PDDEXK-like_dom_sf"/>
</dbReference>
<feature type="compositionally biased region" description="Basic and acidic residues" evidence="1">
    <location>
        <begin position="368"/>
        <end position="381"/>
    </location>
</feature>
<protein>
    <recommendedName>
        <fullName evidence="3">DUF2800 domain-containing protein</fullName>
    </recommendedName>
</protein>
<dbReference type="RefSeq" id="WP_021717703.1">
    <property type="nucleotide sequence ID" value="NZ_FR885222.1"/>
</dbReference>
<evidence type="ECO:0008006" key="3">
    <source>
        <dbReference type="Google" id="ProtNLM"/>
    </source>
</evidence>
<dbReference type="Pfam" id="PF10926">
    <property type="entry name" value="DUF2800"/>
    <property type="match status" value="1"/>
</dbReference>
<name>R6IJZ0_9FIRM</name>
<sequence length="388" mass="43584">MSAHAFLSASGSSKWLNCPPSARLESHFPDKGSEYAAEGTLAHEVAEIRLRYLNLEILQDEYEKRLRAVEADPRYSVSMNDYISDYVDTVWERYSCLQAENNGRAYLFIEQKLDFSPWVPEGFGTGDVIIISGDTIEVIDLKYGKGVPVSAENNSQMRLYGLGAYNNFGLLYEFKNVAMTIVQPRLDSISSETLTLNELLAWGEAVKVTAKMAMKGEGEYGVGDHCRFCRASATCRHLADYNLEIAKYAFAEADLLSDAEVSDILMRAGAFTKWIDALQKYALDAAVNTGKKWSGMKLVEGRSNRKITDPEIMAEILRNEGYADETIYKPTELRSLTDLESLTGKKKFRELTVGLIEKPPGKPTLVTEQDKRPEWAPEKSIIDQFEEE</sequence>
<dbReference type="Gene3D" id="3.90.320.10">
    <property type="match status" value="1"/>
</dbReference>